<keyword evidence="2" id="KW-0614">Plasmid</keyword>
<feature type="transmembrane region" description="Helical" evidence="1">
    <location>
        <begin position="63"/>
        <end position="81"/>
    </location>
</feature>
<feature type="transmembrane region" description="Helical" evidence="1">
    <location>
        <begin position="32"/>
        <end position="51"/>
    </location>
</feature>
<feature type="transmembrane region" description="Helical" evidence="1">
    <location>
        <begin position="6"/>
        <end position="25"/>
    </location>
</feature>
<protein>
    <submittedName>
        <fullName evidence="2">Uncharacterized protein</fullName>
    </submittedName>
</protein>
<dbReference type="AlphaFoldDB" id="A0A0G4E671"/>
<gene>
    <name evidence="2" type="ORF">PQBR55_0063</name>
</gene>
<dbReference type="EMBL" id="LN713927">
    <property type="protein sequence ID" value="CEK42442.1"/>
    <property type="molecule type" value="Genomic_DNA"/>
</dbReference>
<organism evidence="2">
    <name type="scientific">Pseudomonas fluorescens (strain SBW25)</name>
    <dbReference type="NCBI Taxonomy" id="216595"/>
    <lineage>
        <taxon>Bacteria</taxon>
        <taxon>Pseudomonadati</taxon>
        <taxon>Pseudomonadota</taxon>
        <taxon>Gammaproteobacteria</taxon>
        <taxon>Pseudomonadales</taxon>
        <taxon>Pseudomonadaceae</taxon>
        <taxon>Pseudomonas</taxon>
    </lineage>
</organism>
<accession>A0A0G4E671</accession>
<proteinExistence type="predicted"/>
<geneLocation type="plasmid" evidence="2">
    <name>pQBR55</name>
</geneLocation>
<sequence length="103" mass="11288">MVFSEFIRLSFILLLIGGFPFWMTVFKWTVNVMNVVGVLLIIFGMSITLPWDGYGGFFDQLGATGYVVAIGGLVVFAIGFSKVCGTGEKTKDVLPSNVVKLRK</sequence>
<keyword evidence="1" id="KW-0472">Membrane</keyword>
<evidence type="ECO:0000313" key="2">
    <source>
        <dbReference type="EMBL" id="CEK42442.1"/>
    </source>
</evidence>
<evidence type="ECO:0000256" key="1">
    <source>
        <dbReference type="SAM" id="Phobius"/>
    </source>
</evidence>
<reference evidence="2" key="1">
    <citation type="submission" date="2014-12" db="EMBL/GenBank/DDBJ databases">
        <authorList>
            <person name="Hall J."/>
        </authorList>
    </citation>
    <scope>NUCLEOTIDE SEQUENCE [LARGE SCALE GENOMIC DNA]</scope>
    <source>
        <strain evidence="2">SBW25</strain>
        <plasmid evidence="2">pQBR55</plasmid>
    </source>
</reference>
<name>A0A0G4E671_PSEFS</name>
<keyword evidence="1" id="KW-1133">Transmembrane helix</keyword>
<reference evidence="2" key="2">
    <citation type="submission" date="2015-06" db="EMBL/GenBank/DDBJ databases">
        <title>Environmentally co-occuring mercury resistance plasmids are genetically and phenotypically diverse and confer variable context-dependent fitness effects.</title>
        <authorList>
            <person name="Hall J.P.J."/>
            <person name="Harrison E."/>
            <person name="Lilley A.K."/>
            <person name="Paterson S."/>
            <person name="Spiers A.J."/>
            <person name="Brockhurst M.A."/>
        </authorList>
    </citation>
    <scope>NUCLEOTIDE SEQUENCE [LARGE SCALE GENOMIC DNA]</scope>
    <source>
        <strain evidence="2">SBW25</strain>
        <plasmid evidence="2">pQBR55</plasmid>
    </source>
</reference>
<keyword evidence="1" id="KW-0812">Transmembrane</keyword>